<evidence type="ECO:0000313" key="4">
    <source>
        <dbReference type="EMBL" id="CUN81754.1"/>
    </source>
</evidence>
<dbReference type="SUPFAM" id="SSF52499">
    <property type="entry name" value="Isochorismatase-like hydrolases"/>
    <property type="match status" value="1"/>
</dbReference>
<dbReference type="InterPro" id="IPR036380">
    <property type="entry name" value="Isochorismatase-like_sf"/>
</dbReference>
<protein>
    <submittedName>
        <fullName evidence="4">Nicotinamidase/pyrazinamidase</fullName>
    </submittedName>
</protein>
<name>A0A173ZZT8_9FIRM</name>
<feature type="domain" description="Isochorismatase-like" evidence="3">
    <location>
        <begin position="7"/>
        <end position="174"/>
    </location>
</feature>
<accession>A0A173ZZT8</accession>
<dbReference type="PANTHER" id="PTHR43540">
    <property type="entry name" value="PEROXYUREIDOACRYLATE/UREIDOACRYLATE AMIDOHYDROLASE-RELATED"/>
    <property type="match status" value="1"/>
</dbReference>
<dbReference type="CDD" id="cd00431">
    <property type="entry name" value="cysteine_hydrolases"/>
    <property type="match status" value="1"/>
</dbReference>
<evidence type="ECO:0000313" key="5">
    <source>
        <dbReference type="Proteomes" id="UP000095447"/>
    </source>
</evidence>
<comment type="similarity">
    <text evidence="1">Belongs to the isochorismatase family.</text>
</comment>
<dbReference type="Gene3D" id="3.40.50.850">
    <property type="entry name" value="Isochorismatase-like"/>
    <property type="match status" value="1"/>
</dbReference>
<dbReference type="RefSeq" id="WP_118592979.1">
    <property type="nucleotide sequence ID" value="NZ_CYZA01000006.1"/>
</dbReference>
<dbReference type="InterPro" id="IPR050272">
    <property type="entry name" value="Isochorismatase-like_hydrls"/>
</dbReference>
<dbReference type="PANTHER" id="PTHR43540:SF6">
    <property type="entry name" value="ISOCHORISMATASE-LIKE DOMAIN-CONTAINING PROTEIN"/>
    <property type="match status" value="1"/>
</dbReference>
<gene>
    <name evidence="4" type="ORF">ERS852395_01400</name>
</gene>
<proteinExistence type="inferred from homology"/>
<dbReference type="InterPro" id="IPR000868">
    <property type="entry name" value="Isochorismatase-like_dom"/>
</dbReference>
<sequence>MENKKKILIVIDVQNDFVTGSLGTPEAQAVVPNIVKKVEEYRSRDDVIIFTTDTHYDDYLETPEGKKLPVSHCIVGTSGYEIIPELNVELSTMEKIYPKNTFGYRWNISHWICCYDVEIIGVCTDICVVTNALVLKTHYPDIEITVDASCCAGTSPEKHKAALEVMKSCQINVIGEK</sequence>
<evidence type="ECO:0000256" key="1">
    <source>
        <dbReference type="ARBA" id="ARBA00006336"/>
    </source>
</evidence>
<organism evidence="4 5">
    <name type="scientific">Blautia obeum</name>
    <dbReference type="NCBI Taxonomy" id="40520"/>
    <lineage>
        <taxon>Bacteria</taxon>
        <taxon>Bacillati</taxon>
        <taxon>Bacillota</taxon>
        <taxon>Clostridia</taxon>
        <taxon>Lachnospirales</taxon>
        <taxon>Lachnospiraceae</taxon>
        <taxon>Blautia</taxon>
    </lineage>
</organism>
<dbReference type="AlphaFoldDB" id="A0A173ZZT8"/>
<reference evidence="4 5" key="1">
    <citation type="submission" date="2015-09" db="EMBL/GenBank/DDBJ databases">
        <authorList>
            <consortium name="Pathogen Informatics"/>
        </authorList>
    </citation>
    <scope>NUCLEOTIDE SEQUENCE [LARGE SCALE GENOMIC DNA]</scope>
    <source>
        <strain evidence="4 5">2789STDY5608838</strain>
    </source>
</reference>
<evidence type="ECO:0000259" key="3">
    <source>
        <dbReference type="Pfam" id="PF00857"/>
    </source>
</evidence>
<dbReference type="Pfam" id="PF00857">
    <property type="entry name" value="Isochorismatase"/>
    <property type="match status" value="1"/>
</dbReference>
<keyword evidence="2" id="KW-0378">Hydrolase</keyword>
<dbReference type="EMBL" id="CYZA01000006">
    <property type="protein sequence ID" value="CUN81754.1"/>
    <property type="molecule type" value="Genomic_DNA"/>
</dbReference>
<dbReference type="Proteomes" id="UP000095447">
    <property type="component" value="Unassembled WGS sequence"/>
</dbReference>
<evidence type="ECO:0000256" key="2">
    <source>
        <dbReference type="ARBA" id="ARBA00022801"/>
    </source>
</evidence>
<dbReference type="GO" id="GO:0016787">
    <property type="term" value="F:hydrolase activity"/>
    <property type="evidence" value="ECO:0007669"/>
    <property type="project" value="UniProtKB-KW"/>
</dbReference>